<dbReference type="AlphaFoldDB" id="A0A9W7NMQ4"/>
<dbReference type="SUPFAM" id="SSF47384">
    <property type="entry name" value="Homodimeric domain of signal transducing histidine kinase"/>
    <property type="match status" value="1"/>
</dbReference>
<evidence type="ECO:0000259" key="8">
    <source>
        <dbReference type="PROSITE" id="PS50110"/>
    </source>
</evidence>
<evidence type="ECO:0000313" key="12">
    <source>
        <dbReference type="Proteomes" id="UP000480854"/>
    </source>
</evidence>
<dbReference type="PROSITE" id="PS50109">
    <property type="entry name" value="HIS_KIN"/>
    <property type="match status" value="1"/>
</dbReference>
<evidence type="ECO:0000256" key="2">
    <source>
        <dbReference type="ARBA" id="ARBA00012438"/>
    </source>
</evidence>
<feature type="domain" description="Histidine kinase" evidence="7">
    <location>
        <begin position="222"/>
        <end position="435"/>
    </location>
</feature>
<evidence type="ECO:0000256" key="1">
    <source>
        <dbReference type="ARBA" id="ARBA00000085"/>
    </source>
</evidence>
<dbReference type="InterPro" id="IPR005467">
    <property type="entry name" value="His_kinase_dom"/>
</dbReference>
<dbReference type="SMART" id="SM00091">
    <property type="entry name" value="PAS"/>
    <property type="match status" value="1"/>
</dbReference>
<dbReference type="Pfam" id="PF02518">
    <property type="entry name" value="HATPase_c"/>
    <property type="match status" value="1"/>
</dbReference>
<dbReference type="GO" id="GO:0009927">
    <property type="term" value="F:histidine phosphotransfer kinase activity"/>
    <property type="evidence" value="ECO:0007669"/>
    <property type="project" value="TreeGrafter"/>
</dbReference>
<dbReference type="InterPro" id="IPR004358">
    <property type="entry name" value="Sig_transdc_His_kin-like_C"/>
</dbReference>
<keyword evidence="12" id="KW-1185">Reference proteome</keyword>
<evidence type="ECO:0000256" key="5">
    <source>
        <dbReference type="ARBA" id="ARBA00022777"/>
    </source>
</evidence>
<keyword evidence="5" id="KW-0418">Kinase</keyword>
<dbReference type="SMART" id="SM00387">
    <property type="entry name" value="HATPase_c"/>
    <property type="match status" value="1"/>
</dbReference>
<organism evidence="11 12">
    <name type="scientific">Roseomonas genomospecies 6</name>
    <dbReference type="NCBI Taxonomy" id="214106"/>
    <lineage>
        <taxon>Bacteria</taxon>
        <taxon>Pseudomonadati</taxon>
        <taxon>Pseudomonadota</taxon>
        <taxon>Alphaproteobacteria</taxon>
        <taxon>Acetobacterales</taxon>
        <taxon>Roseomonadaceae</taxon>
        <taxon>Roseomonas</taxon>
    </lineage>
</organism>
<evidence type="ECO:0000256" key="3">
    <source>
        <dbReference type="ARBA" id="ARBA00022553"/>
    </source>
</evidence>
<dbReference type="Gene3D" id="3.30.450.20">
    <property type="entry name" value="PAS domain"/>
    <property type="match status" value="1"/>
</dbReference>
<name>A0A9W7NMQ4_9PROT</name>
<dbReference type="CDD" id="cd00130">
    <property type="entry name" value="PAS"/>
    <property type="match status" value="1"/>
</dbReference>
<comment type="caution">
    <text evidence="11">The sequence shown here is derived from an EMBL/GenBank/DDBJ whole genome shotgun (WGS) entry which is preliminary data.</text>
</comment>
<dbReference type="Gene3D" id="3.30.565.10">
    <property type="entry name" value="Histidine kinase-like ATPase, C-terminal domain"/>
    <property type="match status" value="1"/>
</dbReference>
<dbReference type="Proteomes" id="UP000480854">
    <property type="component" value="Unassembled WGS sequence"/>
</dbReference>
<evidence type="ECO:0000259" key="10">
    <source>
        <dbReference type="PROSITE" id="PS50113"/>
    </source>
</evidence>
<dbReference type="PROSITE" id="PS50112">
    <property type="entry name" value="PAS"/>
    <property type="match status" value="1"/>
</dbReference>
<dbReference type="Gene3D" id="1.10.287.130">
    <property type="match status" value="1"/>
</dbReference>
<dbReference type="PRINTS" id="PR00344">
    <property type="entry name" value="BCTRLSENSOR"/>
</dbReference>
<dbReference type="InterPro" id="IPR036097">
    <property type="entry name" value="HisK_dim/P_sf"/>
</dbReference>
<keyword evidence="4" id="KW-0808">Transferase</keyword>
<dbReference type="InterPro" id="IPR003661">
    <property type="entry name" value="HisK_dim/P_dom"/>
</dbReference>
<proteinExistence type="predicted"/>
<dbReference type="Pfam" id="PF00512">
    <property type="entry name" value="HisKA"/>
    <property type="match status" value="1"/>
</dbReference>
<evidence type="ECO:0000256" key="6">
    <source>
        <dbReference type="PROSITE-ProRule" id="PRU00169"/>
    </source>
</evidence>
<dbReference type="PANTHER" id="PTHR43047">
    <property type="entry name" value="TWO-COMPONENT HISTIDINE PROTEIN KINASE"/>
    <property type="match status" value="1"/>
</dbReference>
<dbReference type="InterPro" id="IPR000014">
    <property type="entry name" value="PAS"/>
</dbReference>
<feature type="domain" description="PAC" evidence="10">
    <location>
        <begin position="146"/>
        <end position="198"/>
    </location>
</feature>
<dbReference type="InterPro" id="IPR000700">
    <property type="entry name" value="PAS-assoc_C"/>
</dbReference>
<dbReference type="PROSITE" id="PS50110">
    <property type="entry name" value="RESPONSE_REGULATORY"/>
    <property type="match status" value="1"/>
</dbReference>
<dbReference type="GO" id="GO:0006355">
    <property type="term" value="P:regulation of DNA-templated transcription"/>
    <property type="evidence" value="ECO:0007669"/>
    <property type="project" value="InterPro"/>
</dbReference>
<evidence type="ECO:0000313" key="11">
    <source>
        <dbReference type="EMBL" id="KAA0683280.1"/>
    </source>
</evidence>
<dbReference type="InterPro" id="IPR001789">
    <property type="entry name" value="Sig_transdc_resp-reg_receiver"/>
</dbReference>
<keyword evidence="3 6" id="KW-0597">Phosphoprotein</keyword>
<feature type="modified residue" description="4-aspartylphosphate" evidence="6">
    <location>
        <position position="511"/>
    </location>
</feature>
<dbReference type="PANTHER" id="PTHR43047:SF9">
    <property type="entry name" value="HISTIDINE KINASE"/>
    <property type="match status" value="1"/>
</dbReference>
<reference evidence="11 12" key="1">
    <citation type="submission" date="2018-07" db="EMBL/GenBank/DDBJ databases">
        <title>Genome sequence of Azospirillum sp. ATCC 49961.</title>
        <authorList>
            <person name="Sant'Anna F.H."/>
            <person name="Baldani J.I."/>
            <person name="Zilli J.E."/>
            <person name="Reis V.M."/>
            <person name="Hartmann A."/>
            <person name="Cruz L."/>
            <person name="de Souza E.M."/>
            <person name="de Oliveira Pedrosa F."/>
            <person name="Passaglia L.M.P."/>
        </authorList>
    </citation>
    <scope>NUCLEOTIDE SEQUENCE [LARGE SCALE GENOMIC DNA]</scope>
    <source>
        <strain evidence="11 12">ATCC 49961</strain>
    </source>
</reference>
<dbReference type="OrthoDB" id="5287260at2"/>
<dbReference type="InterPro" id="IPR003594">
    <property type="entry name" value="HATPase_dom"/>
</dbReference>
<dbReference type="InterPro" id="IPR036890">
    <property type="entry name" value="HATPase_C_sf"/>
</dbReference>
<dbReference type="GO" id="GO:0000155">
    <property type="term" value="F:phosphorelay sensor kinase activity"/>
    <property type="evidence" value="ECO:0007669"/>
    <property type="project" value="InterPro"/>
</dbReference>
<comment type="catalytic activity">
    <reaction evidence="1">
        <text>ATP + protein L-histidine = ADP + protein N-phospho-L-histidine.</text>
        <dbReference type="EC" id="2.7.13.3"/>
    </reaction>
</comment>
<evidence type="ECO:0000256" key="4">
    <source>
        <dbReference type="ARBA" id="ARBA00022679"/>
    </source>
</evidence>
<dbReference type="InterPro" id="IPR013767">
    <property type="entry name" value="PAS_fold"/>
</dbReference>
<dbReference type="SUPFAM" id="SSF55785">
    <property type="entry name" value="PYP-like sensor domain (PAS domain)"/>
    <property type="match status" value="1"/>
</dbReference>
<dbReference type="SMART" id="SM00448">
    <property type="entry name" value="REC"/>
    <property type="match status" value="1"/>
</dbReference>
<dbReference type="SUPFAM" id="SSF55874">
    <property type="entry name" value="ATPase domain of HSP90 chaperone/DNA topoisomerase II/histidine kinase"/>
    <property type="match status" value="1"/>
</dbReference>
<dbReference type="PROSITE" id="PS50113">
    <property type="entry name" value="PAC"/>
    <property type="match status" value="1"/>
</dbReference>
<dbReference type="SMART" id="SM00388">
    <property type="entry name" value="HisKA"/>
    <property type="match status" value="1"/>
</dbReference>
<gene>
    <name evidence="11" type="ORF">DS843_02460</name>
</gene>
<dbReference type="Pfam" id="PF00989">
    <property type="entry name" value="PAS"/>
    <property type="match status" value="1"/>
</dbReference>
<dbReference type="FunFam" id="3.30.565.10:FF:000049">
    <property type="entry name" value="Two-component sensor histidine kinase"/>
    <property type="match status" value="1"/>
</dbReference>
<dbReference type="CDD" id="cd00156">
    <property type="entry name" value="REC"/>
    <property type="match status" value="1"/>
</dbReference>
<feature type="domain" description="Response regulatory" evidence="8">
    <location>
        <begin position="460"/>
        <end position="577"/>
    </location>
</feature>
<dbReference type="Gene3D" id="3.40.50.2300">
    <property type="match status" value="1"/>
</dbReference>
<protein>
    <recommendedName>
        <fullName evidence="2">histidine kinase</fullName>
        <ecNumber evidence="2">2.7.13.3</ecNumber>
    </recommendedName>
</protein>
<accession>A0A9W7NMQ4</accession>
<dbReference type="NCBIfam" id="TIGR00229">
    <property type="entry name" value="sensory_box"/>
    <property type="match status" value="1"/>
</dbReference>
<dbReference type="EMBL" id="QOKW01000002">
    <property type="protein sequence ID" value="KAA0683280.1"/>
    <property type="molecule type" value="Genomic_DNA"/>
</dbReference>
<evidence type="ECO:0000259" key="7">
    <source>
        <dbReference type="PROSITE" id="PS50109"/>
    </source>
</evidence>
<dbReference type="SUPFAM" id="SSF52172">
    <property type="entry name" value="CheY-like"/>
    <property type="match status" value="1"/>
</dbReference>
<evidence type="ECO:0000259" key="9">
    <source>
        <dbReference type="PROSITE" id="PS50112"/>
    </source>
</evidence>
<dbReference type="InterPro" id="IPR011006">
    <property type="entry name" value="CheY-like_superfamily"/>
</dbReference>
<sequence length="584" mass="62781">MVVAHTAVMQEVAINGPMESRIPSSTGSWRAEGRCGDMEDAESACRLDRHEPADPERSARFEALFAATAHLVIVTDPSGLILDLNPAAERRLGYRREELAGRATPVLFHDRHELAAEAARLSSELGEAVAPDFAVFTALPRRGKPYRREWTFIRKDGSHLPLWLEVTALHGRDGALLGYAGLSSDSGTHQERERAAADAQAALRAREEAERANLSKSKFLAAASHDLRQPLQSALLFAAALAPGLTDPRARRTAANLEMSLEALRALLDRLLDISKLDAGAVQPRTADFPIATLLEELNTTYAPRAAAKGLGWRVNGAPVLVHSDPGLLARILRNLVENALTYTLDGGVELLCAVEEKDLTITVRDSGIGIPEDKLDEIFQEFTQLGNPERDRNQGLGLGLAIVQRLSRLVGHPVRVRSRFGVGSDFSVTVPLAAPSGATPCDNLEAPAPDGGAAGNGRLVLLVEDDALVRAGLVAMVRQWGYRTMDAGSWEEADAALRRSGRTPDAVIADYRLRDGVTGVSVLRALVDLYDTPVRALLLTGETGALPQAEARSIGCPVLYKPISPALLQAALGDLFQPGVRSE</sequence>
<dbReference type="EC" id="2.7.13.3" evidence="2"/>
<dbReference type="InterPro" id="IPR035965">
    <property type="entry name" value="PAS-like_dom_sf"/>
</dbReference>
<dbReference type="GO" id="GO:0005886">
    <property type="term" value="C:plasma membrane"/>
    <property type="evidence" value="ECO:0007669"/>
    <property type="project" value="TreeGrafter"/>
</dbReference>
<dbReference type="Pfam" id="PF00072">
    <property type="entry name" value="Response_reg"/>
    <property type="match status" value="1"/>
</dbReference>
<feature type="domain" description="PAS" evidence="9">
    <location>
        <begin position="57"/>
        <end position="102"/>
    </location>
</feature>